<reference evidence="2 3" key="1">
    <citation type="journal article" date="2013" name="Nature">
        <title>Insights into bilaterian evolution from three spiralian genomes.</title>
        <authorList>
            <person name="Simakov O."/>
            <person name="Marletaz F."/>
            <person name="Cho S.J."/>
            <person name="Edsinger-Gonzales E."/>
            <person name="Havlak P."/>
            <person name="Hellsten U."/>
            <person name="Kuo D.H."/>
            <person name="Larsson T."/>
            <person name="Lv J."/>
            <person name="Arendt D."/>
            <person name="Savage R."/>
            <person name="Osoegawa K."/>
            <person name="de Jong P."/>
            <person name="Grimwood J."/>
            <person name="Chapman J.A."/>
            <person name="Shapiro H."/>
            <person name="Aerts A."/>
            <person name="Otillar R.P."/>
            <person name="Terry A.Y."/>
            <person name="Boore J.L."/>
            <person name="Grigoriev I.V."/>
            <person name="Lindberg D.R."/>
            <person name="Seaver E.C."/>
            <person name="Weisblat D.A."/>
            <person name="Putnam N.H."/>
            <person name="Rokhsar D.S."/>
        </authorList>
    </citation>
    <scope>NUCLEOTIDE SEQUENCE [LARGE SCALE GENOMIC DNA]</scope>
</reference>
<dbReference type="AlphaFoldDB" id="V4B1D6"/>
<sequence length="117" mass="13792">MWVRPIKPLHETHISTTPNQICVHSINVWNTLNRDTYRIVILASCITDVVYVRYFTGWRDKRLLQVCLLSLIGLSVISYILYQRFTMANLTFSTPLLQNTPDDVLQAYQEWLIQTKY</sequence>
<keyword evidence="1" id="KW-0812">Transmembrane</keyword>
<dbReference type="CTD" id="20237687"/>
<gene>
    <name evidence="2" type="ORF">LOTGIDRAFT_158345</name>
</gene>
<dbReference type="RefSeq" id="XP_009049308.1">
    <property type="nucleotide sequence ID" value="XM_009051060.1"/>
</dbReference>
<keyword evidence="1" id="KW-1133">Transmembrane helix</keyword>
<evidence type="ECO:0000313" key="3">
    <source>
        <dbReference type="Proteomes" id="UP000030746"/>
    </source>
</evidence>
<dbReference type="GeneID" id="20237687"/>
<keyword evidence="1" id="KW-0472">Membrane</keyword>
<dbReference type="KEGG" id="lgi:LOTGIDRAFT_158345"/>
<dbReference type="HOGENOM" id="CLU_2087531_0_0_1"/>
<protein>
    <submittedName>
        <fullName evidence="2">Uncharacterized protein</fullName>
    </submittedName>
</protein>
<proteinExistence type="predicted"/>
<name>V4B1D6_LOTGI</name>
<accession>V4B1D6</accession>
<evidence type="ECO:0000256" key="1">
    <source>
        <dbReference type="SAM" id="Phobius"/>
    </source>
</evidence>
<evidence type="ECO:0000313" key="2">
    <source>
        <dbReference type="EMBL" id="ESP00117.1"/>
    </source>
</evidence>
<organism evidence="2 3">
    <name type="scientific">Lottia gigantea</name>
    <name type="common">Giant owl limpet</name>
    <dbReference type="NCBI Taxonomy" id="225164"/>
    <lineage>
        <taxon>Eukaryota</taxon>
        <taxon>Metazoa</taxon>
        <taxon>Spiralia</taxon>
        <taxon>Lophotrochozoa</taxon>
        <taxon>Mollusca</taxon>
        <taxon>Gastropoda</taxon>
        <taxon>Patellogastropoda</taxon>
        <taxon>Lottioidea</taxon>
        <taxon>Lottiidae</taxon>
        <taxon>Lottia</taxon>
    </lineage>
</organism>
<keyword evidence="3" id="KW-1185">Reference proteome</keyword>
<dbReference type="EMBL" id="KB200869">
    <property type="protein sequence ID" value="ESP00117.1"/>
    <property type="molecule type" value="Genomic_DNA"/>
</dbReference>
<feature type="transmembrane region" description="Helical" evidence="1">
    <location>
        <begin position="63"/>
        <end position="82"/>
    </location>
</feature>
<dbReference type="Proteomes" id="UP000030746">
    <property type="component" value="Unassembled WGS sequence"/>
</dbReference>